<evidence type="ECO:0000256" key="1">
    <source>
        <dbReference type="ARBA" id="ARBA00004167"/>
    </source>
</evidence>
<keyword evidence="3 7" id="KW-0812">Transmembrane</keyword>
<dbReference type="GO" id="GO:1902282">
    <property type="term" value="F:voltage-gated potassium channel activity involved in ventricular cardiac muscle cell action potential repolarization"/>
    <property type="evidence" value="ECO:0007669"/>
    <property type="project" value="TreeGrafter"/>
</dbReference>
<sequence>MLRMDTTNETMARVDENSAPDVTQQSSDGQSTEYLYILIVMSFYGIFLMGIMLVYMRSKRREKESNLLMLYKDEEWQWMETRKSTPILSVPKSFQNSTILNVLQESVVPALSCSSCQIEGSSLSSESSCSDVPFTIKEEVTESLLQEGHEPEDKAEKRQIS</sequence>
<dbReference type="PANTHER" id="PTHR15282:SF9">
    <property type="entry name" value="POTASSIUM VOLTAGE-GATED CHANNEL SUBFAMILY E MEMBER 4"/>
    <property type="match status" value="1"/>
</dbReference>
<dbReference type="GO" id="GO:0097623">
    <property type="term" value="P:potassium ion export across plasma membrane"/>
    <property type="evidence" value="ECO:0007669"/>
    <property type="project" value="TreeGrafter"/>
</dbReference>
<comment type="subcellular location">
    <subcellularLocation>
        <location evidence="1">Membrane</location>
        <topology evidence="1">Single-pass membrane protein</topology>
    </subcellularLocation>
</comment>
<name>A0AAD1VS60_PELCU</name>
<dbReference type="GO" id="GO:0044325">
    <property type="term" value="F:transmembrane transporter binding"/>
    <property type="evidence" value="ECO:0007669"/>
    <property type="project" value="TreeGrafter"/>
</dbReference>
<evidence type="ECO:0000256" key="2">
    <source>
        <dbReference type="ARBA" id="ARBA00005688"/>
    </source>
</evidence>
<dbReference type="GO" id="GO:0060307">
    <property type="term" value="P:regulation of ventricular cardiac muscle cell membrane repolarization"/>
    <property type="evidence" value="ECO:0007669"/>
    <property type="project" value="TreeGrafter"/>
</dbReference>
<protein>
    <submittedName>
        <fullName evidence="8">Potassium voltage-gated channel subfamily E member 4</fullName>
    </submittedName>
</protein>
<evidence type="ECO:0000256" key="5">
    <source>
        <dbReference type="ARBA" id="ARBA00023136"/>
    </source>
</evidence>
<dbReference type="Pfam" id="PF02060">
    <property type="entry name" value="ISK_Channel"/>
    <property type="match status" value="1"/>
</dbReference>
<evidence type="ECO:0000313" key="8">
    <source>
        <dbReference type="EMBL" id="CAH2246818.1"/>
    </source>
</evidence>
<dbReference type="GO" id="GO:0015459">
    <property type="term" value="F:potassium channel regulator activity"/>
    <property type="evidence" value="ECO:0007669"/>
    <property type="project" value="TreeGrafter"/>
</dbReference>
<keyword evidence="4 7" id="KW-1133">Transmembrane helix</keyword>
<keyword evidence="9" id="KW-1185">Reference proteome</keyword>
<dbReference type="PANTHER" id="PTHR15282">
    <property type="entry name" value="POTASSIUM VOLTAGE-GATED CHANNEL SUBFAMILY E MEMBER 1, 3"/>
    <property type="match status" value="1"/>
</dbReference>
<dbReference type="EMBL" id="OW240913">
    <property type="protein sequence ID" value="CAH2246818.1"/>
    <property type="molecule type" value="Genomic_DNA"/>
</dbReference>
<dbReference type="AlphaFoldDB" id="A0AAD1VS60"/>
<dbReference type="Proteomes" id="UP001295444">
    <property type="component" value="Chromosome 02"/>
</dbReference>
<feature type="region of interest" description="Disordered" evidence="6">
    <location>
        <begin position="1"/>
        <end position="27"/>
    </location>
</feature>
<evidence type="ECO:0000313" key="9">
    <source>
        <dbReference type="Proteomes" id="UP001295444"/>
    </source>
</evidence>
<dbReference type="GO" id="GO:0086091">
    <property type="term" value="P:regulation of heart rate by cardiac conduction"/>
    <property type="evidence" value="ECO:0007669"/>
    <property type="project" value="TreeGrafter"/>
</dbReference>
<feature type="compositionally biased region" description="Polar residues" evidence="6">
    <location>
        <begin position="1"/>
        <end position="10"/>
    </location>
</feature>
<feature type="transmembrane region" description="Helical" evidence="7">
    <location>
        <begin position="34"/>
        <end position="55"/>
    </location>
</feature>
<proteinExistence type="inferred from homology"/>
<comment type="similarity">
    <text evidence="2">Belongs to the potassium channel KCNE family.</text>
</comment>
<reference evidence="8" key="1">
    <citation type="submission" date="2022-03" db="EMBL/GenBank/DDBJ databases">
        <authorList>
            <person name="Alioto T."/>
            <person name="Alioto T."/>
            <person name="Gomez Garrido J."/>
        </authorList>
    </citation>
    <scope>NUCLEOTIDE SEQUENCE</scope>
</reference>
<organism evidence="8 9">
    <name type="scientific">Pelobates cultripes</name>
    <name type="common">Western spadefoot toad</name>
    <dbReference type="NCBI Taxonomy" id="61616"/>
    <lineage>
        <taxon>Eukaryota</taxon>
        <taxon>Metazoa</taxon>
        <taxon>Chordata</taxon>
        <taxon>Craniata</taxon>
        <taxon>Vertebrata</taxon>
        <taxon>Euteleostomi</taxon>
        <taxon>Amphibia</taxon>
        <taxon>Batrachia</taxon>
        <taxon>Anura</taxon>
        <taxon>Pelobatoidea</taxon>
        <taxon>Pelobatidae</taxon>
        <taxon>Pelobates</taxon>
    </lineage>
</organism>
<dbReference type="GO" id="GO:0008076">
    <property type="term" value="C:voltage-gated potassium channel complex"/>
    <property type="evidence" value="ECO:0007669"/>
    <property type="project" value="TreeGrafter"/>
</dbReference>
<accession>A0AAD1VS60</accession>
<evidence type="ECO:0000256" key="7">
    <source>
        <dbReference type="SAM" id="Phobius"/>
    </source>
</evidence>
<evidence type="ECO:0000256" key="6">
    <source>
        <dbReference type="SAM" id="MobiDB-lite"/>
    </source>
</evidence>
<dbReference type="InterPro" id="IPR000369">
    <property type="entry name" value="K_chnl_KCNE"/>
</dbReference>
<evidence type="ECO:0000256" key="3">
    <source>
        <dbReference type="ARBA" id="ARBA00022692"/>
    </source>
</evidence>
<dbReference type="GO" id="GO:0005251">
    <property type="term" value="F:delayed rectifier potassium channel activity"/>
    <property type="evidence" value="ECO:0007669"/>
    <property type="project" value="TreeGrafter"/>
</dbReference>
<evidence type="ECO:0000256" key="4">
    <source>
        <dbReference type="ARBA" id="ARBA00022989"/>
    </source>
</evidence>
<gene>
    <name evidence="8" type="ORF">PECUL_23A053849</name>
</gene>
<dbReference type="PRINTS" id="PR00168">
    <property type="entry name" value="KCNECHANNEL"/>
</dbReference>
<keyword evidence="5 7" id="KW-0472">Membrane</keyword>